<keyword evidence="3" id="KW-1185">Reference proteome</keyword>
<dbReference type="GO" id="GO:0016853">
    <property type="term" value="F:isomerase activity"/>
    <property type="evidence" value="ECO:0007669"/>
    <property type="project" value="UniProtKB-KW"/>
</dbReference>
<dbReference type="AlphaFoldDB" id="A0A5D5APG2"/>
<evidence type="ECO:0000313" key="2">
    <source>
        <dbReference type="EMBL" id="TYT62807.1"/>
    </source>
</evidence>
<dbReference type="InterPro" id="IPR050312">
    <property type="entry name" value="IolE/XylAMocC-like"/>
</dbReference>
<keyword evidence="2" id="KW-0413">Isomerase</keyword>
<feature type="domain" description="Xylose isomerase-like TIM barrel" evidence="1">
    <location>
        <begin position="14"/>
        <end position="215"/>
    </location>
</feature>
<dbReference type="Proteomes" id="UP000324104">
    <property type="component" value="Unassembled WGS sequence"/>
</dbReference>
<dbReference type="PANTHER" id="PTHR12110:SF21">
    <property type="entry name" value="XYLOSE ISOMERASE-LIKE TIM BARREL DOMAIN-CONTAINING PROTEIN"/>
    <property type="match status" value="1"/>
</dbReference>
<name>A0A5D5APG2_9EURY</name>
<dbReference type="Gene3D" id="3.20.20.150">
    <property type="entry name" value="Divalent-metal-dependent TIM barrel enzymes"/>
    <property type="match status" value="1"/>
</dbReference>
<dbReference type="InterPro" id="IPR036237">
    <property type="entry name" value="Xyl_isomerase-like_sf"/>
</dbReference>
<comment type="caution">
    <text evidence="2">The sequence shown here is derived from an EMBL/GenBank/DDBJ whole genome shotgun (WGS) entry which is preliminary data.</text>
</comment>
<dbReference type="Pfam" id="PF01261">
    <property type="entry name" value="AP_endonuc_2"/>
    <property type="match status" value="1"/>
</dbReference>
<evidence type="ECO:0000313" key="3">
    <source>
        <dbReference type="Proteomes" id="UP000324104"/>
    </source>
</evidence>
<accession>A0A5D5APG2</accession>
<proteinExistence type="predicted"/>
<sequence length="252" mass="28561">MDIRFDWTFDRFCEYVVDCGLEHVELKMEYVHGHPDAPDPETVAERSDAYDVTVTYHAPFRDWNVGSFNEDSRRASVEQVNSTLEAAATAGAGAVVVHGGSVPYRYPEYVRERARDAARRSLAECARYAAEVDVPLCLENQPQSDSNERHTTSPDDLAAMLESVDVDDALGVTLDVGHARVNGFDWRTFADRFADRIHVVHLHDNDGVEDRHEPLVEYESICESVDAPYNVFEMKRVPDIERCLERNQLPSE</sequence>
<gene>
    <name evidence="2" type="ORF">FYC77_06640</name>
</gene>
<dbReference type="PANTHER" id="PTHR12110">
    <property type="entry name" value="HYDROXYPYRUVATE ISOMERASE"/>
    <property type="match status" value="1"/>
</dbReference>
<dbReference type="EMBL" id="VTAW01000006">
    <property type="protein sequence ID" value="TYT62807.1"/>
    <property type="molecule type" value="Genomic_DNA"/>
</dbReference>
<evidence type="ECO:0000259" key="1">
    <source>
        <dbReference type="Pfam" id="PF01261"/>
    </source>
</evidence>
<protein>
    <submittedName>
        <fullName evidence="2">Sugar phosphate isomerase/epimerase</fullName>
    </submittedName>
</protein>
<organism evidence="2 3">
    <name type="scientific">Natrialba swarupiae</name>
    <dbReference type="NCBI Taxonomy" id="2448032"/>
    <lineage>
        <taxon>Archaea</taxon>
        <taxon>Methanobacteriati</taxon>
        <taxon>Methanobacteriota</taxon>
        <taxon>Stenosarchaea group</taxon>
        <taxon>Halobacteria</taxon>
        <taxon>Halobacteriales</taxon>
        <taxon>Natrialbaceae</taxon>
        <taxon>Natrialba</taxon>
    </lineage>
</organism>
<reference evidence="2 3" key="1">
    <citation type="submission" date="2019-08" db="EMBL/GenBank/DDBJ databases">
        <title>Archaea genome.</title>
        <authorList>
            <person name="Kajale S."/>
            <person name="Shouche Y."/>
            <person name="Deshpande N."/>
            <person name="Sharma A."/>
        </authorList>
    </citation>
    <scope>NUCLEOTIDE SEQUENCE [LARGE SCALE GENOMIC DNA]</scope>
    <source>
        <strain evidence="2 3">ESP3B_9</strain>
    </source>
</reference>
<dbReference type="InterPro" id="IPR013022">
    <property type="entry name" value="Xyl_isomerase-like_TIM-brl"/>
</dbReference>
<dbReference type="SUPFAM" id="SSF51658">
    <property type="entry name" value="Xylose isomerase-like"/>
    <property type="match status" value="1"/>
</dbReference>